<gene>
    <name evidence="1" type="ORF">GCM10017567_35500</name>
</gene>
<comment type="caution">
    <text evidence="1">The sequence shown here is derived from an EMBL/GenBank/DDBJ whole genome shotgun (WGS) entry which is preliminary data.</text>
</comment>
<evidence type="ECO:0000313" key="1">
    <source>
        <dbReference type="EMBL" id="GHG14494.1"/>
    </source>
</evidence>
<evidence type="ECO:0000313" key="2">
    <source>
        <dbReference type="Proteomes" id="UP000649955"/>
    </source>
</evidence>
<keyword evidence="2" id="KW-1185">Reference proteome</keyword>
<sequence>MNNHKALRRISSEVTAVKPGQFVVGSFATSDNTCANCRNGW</sequence>
<name>A0ABQ3KD67_9PSEU</name>
<dbReference type="RefSeq" id="WP_268246881.1">
    <property type="nucleotide sequence ID" value="NZ_BNAW01000013.1"/>
</dbReference>
<organism evidence="1 2">
    <name type="scientific">Amycolatopsis bullii</name>
    <dbReference type="NCBI Taxonomy" id="941987"/>
    <lineage>
        <taxon>Bacteria</taxon>
        <taxon>Bacillati</taxon>
        <taxon>Actinomycetota</taxon>
        <taxon>Actinomycetes</taxon>
        <taxon>Pseudonocardiales</taxon>
        <taxon>Pseudonocardiaceae</taxon>
        <taxon>Amycolatopsis</taxon>
    </lineage>
</organism>
<protein>
    <submittedName>
        <fullName evidence="1">Uncharacterized protein</fullName>
    </submittedName>
</protein>
<dbReference type="InterPro" id="IPR011032">
    <property type="entry name" value="GroES-like_sf"/>
</dbReference>
<dbReference type="SUPFAM" id="SSF50129">
    <property type="entry name" value="GroES-like"/>
    <property type="match status" value="1"/>
</dbReference>
<dbReference type="EMBL" id="BNAW01000013">
    <property type="protein sequence ID" value="GHG14494.1"/>
    <property type="molecule type" value="Genomic_DNA"/>
</dbReference>
<accession>A0ABQ3KD67</accession>
<reference evidence="2" key="1">
    <citation type="journal article" date="2019" name="Int. J. Syst. Evol. Microbiol.">
        <title>The Global Catalogue of Microorganisms (GCM) 10K type strain sequencing project: providing services to taxonomists for standard genome sequencing and annotation.</title>
        <authorList>
            <consortium name="The Broad Institute Genomics Platform"/>
            <consortium name="The Broad Institute Genome Sequencing Center for Infectious Disease"/>
            <person name="Wu L."/>
            <person name="Ma J."/>
        </authorList>
    </citation>
    <scope>NUCLEOTIDE SEQUENCE [LARGE SCALE GENOMIC DNA]</scope>
    <source>
        <strain evidence="2">CGMCC 4.7680</strain>
    </source>
</reference>
<proteinExistence type="predicted"/>
<dbReference type="Gene3D" id="3.90.180.10">
    <property type="entry name" value="Medium-chain alcohol dehydrogenases, catalytic domain"/>
    <property type="match status" value="1"/>
</dbReference>
<dbReference type="Proteomes" id="UP000649955">
    <property type="component" value="Unassembled WGS sequence"/>
</dbReference>